<name>A0A0C9YDB6_9AGAR</name>
<dbReference type="PANTHER" id="PTHR12953:SF0">
    <property type="entry name" value="SUN DOMAIN-CONTAINING OSSIFICATION FACTOR"/>
    <property type="match status" value="1"/>
</dbReference>
<dbReference type="GO" id="GO:0016020">
    <property type="term" value="C:membrane"/>
    <property type="evidence" value="ECO:0007669"/>
    <property type="project" value="InterPro"/>
</dbReference>
<dbReference type="Pfam" id="PF07738">
    <property type="entry name" value="Sad1_UNC"/>
    <property type="match status" value="1"/>
</dbReference>
<evidence type="ECO:0000256" key="5">
    <source>
        <dbReference type="SAM" id="MobiDB-lite"/>
    </source>
</evidence>
<gene>
    <name evidence="8" type="ORF">K443DRAFT_286764</name>
</gene>
<feature type="compositionally biased region" description="Low complexity" evidence="5">
    <location>
        <begin position="121"/>
        <end position="136"/>
    </location>
</feature>
<keyword evidence="4" id="KW-0472">Membrane</keyword>
<dbReference type="HOGENOM" id="CLU_011244_0_0_1"/>
<evidence type="ECO:0000256" key="4">
    <source>
        <dbReference type="ARBA" id="ARBA00023136"/>
    </source>
</evidence>
<feature type="domain" description="SUN" evidence="7">
    <location>
        <begin position="129"/>
        <end position="302"/>
    </location>
</feature>
<dbReference type="Proteomes" id="UP000054477">
    <property type="component" value="Unassembled WGS sequence"/>
</dbReference>
<reference evidence="9" key="2">
    <citation type="submission" date="2015-01" db="EMBL/GenBank/DDBJ databases">
        <title>Evolutionary Origins and Diversification of the Mycorrhizal Mutualists.</title>
        <authorList>
            <consortium name="DOE Joint Genome Institute"/>
            <consortium name="Mycorrhizal Genomics Consortium"/>
            <person name="Kohler A."/>
            <person name="Kuo A."/>
            <person name="Nagy L.G."/>
            <person name="Floudas D."/>
            <person name="Copeland A."/>
            <person name="Barry K.W."/>
            <person name="Cichocki N."/>
            <person name="Veneault-Fourrey C."/>
            <person name="LaButti K."/>
            <person name="Lindquist E.A."/>
            <person name="Lipzen A."/>
            <person name="Lundell T."/>
            <person name="Morin E."/>
            <person name="Murat C."/>
            <person name="Riley R."/>
            <person name="Ohm R."/>
            <person name="Sun H."/>
            <person name="Tunlid A."/>
            <person name="Henrissat B."/>
            <person name="Grigoriev I.V."/>
            <person name="Hibbett D.S."/>
            <person name="Martin F."/>
        </authorList>
    </citation>
    <scope>NUCLEOTIDE SEQUENCE [LARGE SCALE GENOMIC DNA]</scope>
    <source>
        <strain evidence="9">LaAM-08-1</strain>
    </source>
</reference>
<evidence type="ECO:0000256" key="2">
    <source>
        <dbReference type="ARBA" id="ARBA00022692"/>
    </source>
</evidence>
<dbReference type="PANTHER" id="PTHR12953">
    <property type="entry name" value="MEMBRANE PROTEIN CH1 RELATED"/>
    <property type="match status" value="1"/>
</dbReference>
<feature type="compositionally biased region" description="Polar residues" evidence="5">
    <location>
        <begin position="467"/>
        <end position="479"/>
    </location>
</feature>
<feature type="compositionally biased region" description="Gly residues" evidence="5">
    <location>
        <begin position="96"/>
        <end position="108"/>
    </location>
</feature>
<protein>
    <recommendedName>
        <fullName evidence="7">SUN domain-containing protein</fullName>
    </recommendedName>
</protein>
<evidence type="ECO:0000259" key="7">
    <source>
        <dbReference type="PROSITE" id="PS51469"/>
    </source>
</evidence>
<comment type="subcellular location">
    <subcellularLocation>
        <location evidence="1">Endomembrane system</location>
    </subcellularLocation>
</comment>
<keyword evidence="3" id="KW-1133">Transmembrane helix</keyword>
<dbReference type="OrthoDB" id="266334at2759"/>
<evidence type="ECO:0000256" key="3">
    <source>
        <dbReference type="ARBA" id="ARBA00022989"/>
    </source>
</evidence>
<dbReference type="EMBL" id="KN838554">
    <property type="protein sequence ID" value="KIK06198.1"/>
    <property type="molecule type" value="Genomic_DNA"/>
</dbReference>
<keyword evidence="2" id="KW-0812">Transmembrane</keyword>
<dbReference type="GO" id="GO:0012505">
    <property type="term" value="C:endomembrane system"/>
    <property type="evidence" value="ECO:0007669"/>
    <property type="project" value="UniProtKB-SubCell"/>
</dbReference>
<feature type="chain" id="PRO_5002223237" description="SUN domain-containing protein" evidence="6">
    <location>
        <begin position="23"/>
        <end position="937"/>
    </location>
</feature>
<feature type="compositionally biased region" description="Low complexity" evidence="5">
    <location>
        <begin position="513"/>
        <end position="525"/>
    </location>
</feature>
<feature type="compositionally biased region" description="Polar residues" evidence="5">
    <location>
        <begin position="379"/>
        <end position="394"/>
    </location>
</feature>
<sequence length="937" mass="102740">MLLLTFLTTALFVILFADTAFSEPTSPNDQFRAIALHVIRTTEPPVCCLKPLSTIEPVEDEILLSFEDWKAKQTAMQQAQLNAREREKDASNRSGNGLGGANNGGVGTSDGSEVLVSKVDSTASNSGSSSTSEDSTQNPMTEPLSPHFQVPLTDRFNYASLDCSARVHMSHRSAKSSSSILSSKRDRYMLSPCKSSKQEKQFVVVELCDDIRIDTVQLANFEFFSGVFKDFNVSVAKTWSTGVDGWTLAGSYKAKNVRGVQSFHPPTFLRDFYRYIRIDFLTHYGNEYYCPVSLLRVYGLTHLEQWKWDIWEAESRTKRAELEKAAPPHPAAPHEIVAEATLPAHITVSDISTSVISSSERSVGGVASSPPLAADTKAHTQSNDLLPSHGESSSRPPPSTIPKTPSANSTSPSITDTQNKPSTFASNHDHQPPHIPHDNYPQYSDAFVPSPSASSKETSKSSAIISDQSKYLSVSSTSAPVPENHIVNPNIQTPSNIKNPAPSPHLGTGNGNPSSITPSSPTTIIIPPPPQPTVASGGGGESIYRTIMNRLTALEANHTLYTRYIEQQNSAIRDVIKRLSEDVGRLEGIIGIQGRTQALMYQRSIQNSERQGRQLQMDYGQLMAQIEHLSEEIILEKRLGVAQLCLLLAVLIFMGLTRGSRGEPPFMEAAAPARINKSMREWGRRHLSFSGDWTNRFKRKNSGVDASRSRSPPRLVRPRPQTAKSHPPASLNLGDHVAFPTYETKHPLEPIYFNTAPLPADVRSPIKPAAPLARSRTPSLRTATARLRYPATPTRAVQSALRGSIIQRSNSQGAGSQWTGNVPKSAKKWARTAHLHEVRSAGRVRERVLSAGGRDNRENEDVFLSLPPPRRPVVPTGPILLRSRMSGKGKEMEKGEVVPTSLDLNDILDQGDDSWVDTDSMSDGLEMDRTIQVPNLT</sequence>
<evidence type="ECO:0000256" key="1">
    <source>
        <dbReference type="ARBA" id="ARBA00004308"/>
    </source>
</evidence>
<feature type="signal peptide" evidence="6">
    <location>
        <begin position="1"/>
        <end position="22"/>
    </location>
</feature>
<feature type="compositionally biased region" description="Low complexity" evidence="5">
    <location>
        <begin position="709"/>
        <end position="720"/>
    </location>
</feature>
<feature type="region of interest" description="Disordered" evidence="5">
    <location>
        <begin position="76"/>
        <end position="147"/>
    </location>
</feature>
<dbReference type="InterPro" id="IPR012919">
    <property type="entry name" value="SUN_dom"/>
</dbReference>
<accession>A0A0C9YDB6</accession>
<dbReference type="AlphaFoldDB" id="A0A0C9YDB6"/>
<evidence type="ECO:0000313" key="9">
    <source>
        <dbReference type="Proteomes" id="UP000054477"/>
    </source>
</evidence>
<evidence type="ECO:0000313" key="8">
    <source>
        <dbReference type="EMBL" id="KIK06198.1"/>
    </source>
</evidence>
<organism evidence="8 9">
    <name type="scientific">Laccaria amethystina LaAM-08-1</name>
    <dbReference type="NCBI Taxonomy" id="1095629"/>
    <lineage>
        <taxon>Eukaryota</taxon>
        <taxon>Fungi</taxon>
        <taxon>Dikarya</taxon>
        <taxon>Basidiomycota</taxon>
        <taxon>Agaricomycotina</taxon>
        <taxon>Agaricomycetes</taxon>
        <taxon>Agaricomycetidae</taxon>
        <taxon>Agaricales</taxon>
        <taxon>Agaricineae</taxon>
        <taxon>Hydnangiaceae</taxon>
        <taxon>Laccaria</taxon>
    </lineage>
</organism>
<dbReference type="Gene3D" id="2.60.120.260">
    <property type="entry name" value="Galactose-binding domain-like"/>
    <property type="match status" value="1"/>
</dbReference>
<dbReference type="STRING" id="1095629.A0A0C9YDB6"/>
<feature type="compositionally biased region" description="Polar residues" evidence="5">
    <location>
        <begin position="401"/>
        <end position="426"/>
    </location>
</feature>
<feature type="compositionally biased region" description="Basic and acidic residues" evidence="5">
    <location>
        <begin position="427"/>
        <end position="437"/>
    </location>
</feature>
<dbReference type="InterPro" id="IPR045120">
    <property type="entry name" value="Suco/Slp1-like"/>
</dbReference>
<dbReference type="PROSITE" id="PS51469">
    <property type="entry name" value="SUN"/>
    <property type="match status" value="1"/>
</dbReference>
<evidence type="ECO:0000256" key="6">
    <source>
        <dbReference type="SAM" id="SignalP"/>
    </source>
</evidence>
<reference evidence="8 9" key="1">
    <citation type="submission" date="2014-04" db="EMBL/GenBank/DDBJ databases">
        <authorList>
            <consortium name="DOE Joint Genome Institute"/>
            <person name="Kuo A."/>
            <person name="Kohler A."/>
            <person name="Nagy L.G."/>
            <person name="Floudas D."/>
            <person name="Copeland A."/>
            <person name="Barry K.W."/>
            <person name="Cichocki N."/>
            <person name="Veneault-Fourrey C."/>
            <person name="LaButti K."/>
            <person name="Lindquist E.A."/>
            <person name="Lipzen A."/>
            <person name="Lundell T."/>
            <person name="Morin E."/>
            <person name="Murat C."/>
            <person name="Sun H."/>
            <person name="Tunlid A."/>
            <person name="Henrissat B."/>
            <person name="Grigoriev I.V."/>
            <person name="Hibbett D.S."/>
            <person name="Martin F."/>
            <person name="Nordberg H.P."/>
            <person name="Cantor M.N."/>
            <person name="Hua S.X."/>
        </authorList>
    </citation>
    <scope>NUCLEOTIDE SEQUENCE [LARGE SCALE GENOMIC DNA]</scope>
    <source>
        <strain evidence="8 9">LaAM-08-1</strain>
    </source>
</reference>
<proteinExistence type="predicted"/>
<dbReference type="GO" id="GO:0005737">
    <property type="term" value="C:cytoplasm"/>
    <property type="evidence" value="ECO:0007669"/>
    <property type="project" value="TreeGrafter"/>
</dbReference>
<keyword evidence="6" id="KW-0732">Signal</keyword>
<feature type="compositionally biased region" description="Low complexity" evidence="5">
    <location>
        <begin position="449"/>
        <end position="466"/>
    </location>
</feature>
<feature type="region of interest" description="Disordered" evidence="5">
    <location>
        <begin position="698"/>
        <end position="735"/>
    </location>
</feature>
<dbReference type="GO" id="GO:0034975">
    <property type="term" value="P:protein folding in endoplasmic reticulum"/>
    <property type="evidence" value="ECO:0007669"/>
    <property type="project" value="TreeGrafter"/>
</dbReference>
<feature type="compositionally biased region" description="Polar residues" evidence="5">
    <location>
        <begin position="487"/>
        <end position="498"/>
    </location>
</feature>
<keyword evidence="9" id="KW-1185">Reference proteome</keyword>
<feature type="region of interest" description="Disordered" evidence="5">
    <location>
        <begin position="361"/>
        <end position="539"/>
    </location>
</feature>